<comment type="caution">
    <text evidence="3">The sequence shown here is derived from an EMBL/GenBank/DDBJ whole genome shotgun (WGS) entry which is preliminary data.</text>
</comment>
<dbReference type="SUPFAM" id="SSF56112">
    <property type="entry name" value="Protein kinase-like (PK-like)"/>
    <property type="match status" value="1"/>
</dbReference>
<dbReference type="GO" id="GO:0005524">
    <property type="term" value="F:ATP binding"/>
    <property type="evidence" value="ECO:0007669"/>
    <property type="project" value="InterPro"/>
</dbReference>
<dbReference type="InterPro" id="IPR018073">
    <property type="entry name" value="Prot_inh_cystat_CS"/>
</dbReference>
<feature type="compositionally biased region" description="Polar residues" evidence="1">
    <location>
        <begin position="812"/>
        <end position="822"/>
    </location>
</feature>
<protein>
    <recommendedName>
        <fullName evidence="2">Protein kinase domain-containing protein</fullName>
    </recommendedName>
</protein>
<name>A0A550CE51_9AGAR</name>
<feature type="domain" description="Protein kinase" evidence="2">
    <location>
        <begin position="330"/>
        <end position="720"/>
    </location>
</feature>
<dbReference type="InterPro" id="IPR040976">
    <property type="entry name" value="Pkinase_fungal"/>
</dbReference>
<dbReference type="Pfam" id="PF17667">
    <property type="entry name" value="Pkinase_fungal"/>
    <property type="match status" value="1"/>
</dbReference>
<feature type="region of interest" description="Disordered" evidence="1">
    <location>
        <begin position="16"/>
        <end position="50"/>
    </location>
</feature>
<evidence type="ECO:0000313" key="3">
    <source>
        <dbReference type="EMBL" id="TRM63082.1"/>
    </source>
</evidence>
<accession>A0A550CE51</accession>
<dbReference type="Proteomes" id="UP000320762">
    <property type="component" value="Unassembled WGS sequence"/>
</dbReference>
<dbReference type="OrthoDB" id="312874at2759"/>
<dbReference type="GO" id="GO:0004672">
    <property type="term" value="F:protein kinase activity"/>
    <property type="evidence" value="ECO:0007669"/>
    <property type="project" value="InterPro"/>
</dbReference>
<dbReference type="AlphaFoldDB" id="A0A550CE51"/>
<dbReference type="PANTHER" id="PTHR38248:SF2">
    <property type="entry name" value="FUNK1 11"/>
    <property type="match status" value="1"/>
</dbReference>
<dbReference type="InterPro" id="IPR011009">
    <property type="entry name" value="Kinase-like_dom_sf"/>
</dbReference>
<dbReference type="Gene3D" id="1.10.510.10">
    <property type="entry name" value="Transferase(Phosphotransferase) domain 1"/>
    <property type="match status" value="1"/>
</dbReference>
<dbReference type="InterPro" id="IPR000719">
    <property type="entry name" value="Prot_kinase_dom"/>
</dbReference>
<reference evidence="3 4" key="1">
    <citation type="journal article" date="2019" name="New Phytol.">
        <title>Comparative genomics reveals unique wood-decay strategies and fruiting body development in the Schizophyllaceae.</title>
        <authorList>
            <person name="Almasi E."/>
            <person name="Sahu N."/>
            <person name="Krizsan K."/>
            <person name="Balint B."/>
            <person name="Kovacs G.M."/>
            <person name="Kiss B."/>
            <person name="Cseklye J."/>
            <person name="Drula E."/>
            <person name="Henrissat B."/>
            <person name="Nagy I."/>
            <person name="Chovatia M."/>
            <person name="Adam C."/>
            <person name="LaButti K."/>
            <person name="Lipzen A."/>
            <person name="Riley R."/>
            <person name="Grigoriev I.V."/>
            <person name="Nagy L.G."/>
        </authorList>
    </citation>
    <scope>NUCLEOTIDE SEQUENCE [LARGE SCALE GENOMIC DNA]</scope>
    <source>
        <strain evidence="3 4">NL-1724</strain>
    </source>
</reference>
<feature type="region of interest" description="Disordered" evidence="1">
    <location>
        <begin position="791"/>
        <end position="852"/>
    </location>
</feature>
<proteinExistence type="predicted"/>
<dbReference type="PROSITE" id="PS50011">
    <property type="entry name" value="PROTEIN_KINASE_DOM"/>
    <property type="match status" value="1"/>
</dbReference>
<dbReference type="PANTHER" id="PTHR38248">
    <property type="entry name" value="FUNK1 6"/>
    <property type="match status" value="1"/>
</dbReference>
<evidence type="ECO:0000313" key="4">
    <source>
        <dbReference type="Proteomes" id="UP000320762"/>
    </source>
</evidence>
<organism evidence="3 4">
    <name type="scientific">Schizophyllum amplum</name>
    <dbReference type="NCBI Taxonomy" id="97359"/>
    <lineage>
        <taxon>Eukaryota</taxon>
        <taxon>Fungi</taxon>
        <taxon>Dikarya</taxon>
        <taxon>Basidiomycota</taxon>
        <taxon>Agaricomycotina</taxon>
        <taxon>Agaricomycetes</taxon>
        <taxon>Agaricomycetidae</taxon>
        <taxon>Agaricales</taxon>
        <taxon>Schizophyllaceae</taxon>
        <taxon>Schizophyllum</taxon>
    </lineage>
</organism>
<sequence length="852" mass="96285">MSCGAHAERLSTVVATAGAASSSPEHRSFSSQPTPSTAPRGRFHTPSADTSFDASEKFATIRENCIHHGDPQNRFDLRSEEILKQMRTEINECSWDDFMTHYMPFVPEEQTIDTAVDMLKTKSLLQNDGSAWLWKENEKCETYRLLAKASDTLRRLSIPNRTVTCQLVEFSNQHSRLRDPGSSLKTDAIFALISPSTSEVPEELTFSNDTAVTTEYTPHIMDALENRKQLVSGAVYAMNVDARRNYMFSLSIAGTLMTVWYFSRSHSCMSASFDMRTDNRRCIQVFIAFMFASRHDLGFDETVHVVKYQGRSCYGFEVGDRLYRSTCCLFQHNGACLTGRGTRVWEVVRVEDFQSLKQIEEKRCALKDVWLDEDARTEKQILDALFADIDAVAKRIEASDPETLRVLHGFDTKTRDELRRCVGDRRLYSWYFLTIDHDWKGPTSKRRAASAIPTPDTLDAPPSRVVADPRTFPPKYQYRVVFNEVGEALHDVDDISIVLTAAQSCIFALQLLFLAGWVHRDISTGNLIWFNGRGLLADLEYARRFEPDTTDSAGSKTGTPFFMAVEIQQQSLIYQPPVSTYTSFSARVASMESGVVERAAHDSIIHNFEHDLESMFWVLLWTYLARLPHPSVTMLPVEADDDADKDLLTVSTKKSAQKRSAPSPYEVDPVAPRLQGEAFVSPHAPEIIDKLFQNHSGCPPVRRRALTVAGSLSDTIEPVFSGDWDHVTAVFDSLAGELFDSYRMRGHSFHDATTYTGLYKVFNEAIAMLLAHRREHPKLYGRLLVCESRPAAQHDGRRGERTPPARLRRQVCENNSEASSNPIKRARDDDEPNQRSSKMPKLQDESVILSAM</sequence>
<feature type="compositionally biased region" description="Basic and acidic residues" evidence="1">
    <location>
        <begin position="792"/>
        <end position="803"/>
    </location>
</feature>
<dbReference type="PROSITE" id="PS00287">
    <property type="entry name" value="CYSTATIN"/>
    <property type="match status" value="1"/>
</dbReference>
<evidence type="ECO:0000259" key="2">
    <source>
        <dbReference type="PROSITE" id="PS50011"/>
    </source>
</evidence>
<keyword evidence="4" id="KW-1185">Reference proteome</keyword>
<dbReference type="EMBL" id="VDMD01000010">
    <property type="protein sequence ID" value="TRM63082.1"/>
    <property type="molecule type" value="Genomic_DNA"/>
</dbReference>
<gene>
    <name evidence="3" type="ORF">BD626DRAFT_32776</name>
</gene>
<evidence type="ECO:0000256" key="1">
    <source>
        <dbReference type="SAM" id="MobiDB-lite"/>
    </source>
</evidence>